<dbReference type="AlphaFoldDB" id="A0A8H7Q117"/>
<accession>A0A8H7Q117</accession>
<evidence type="ECO:0000256" key="5">
    <source>
        <dbReference type="SAM" id="MobiDB-lite"/>
    </source>
</evidence>
<evidence type="ECO:0000256" key="1">
    <source>
        <dbReference type="ARBA" id="ARBA00004123"/>
    </source>
</evidence>
<keyword evidence="4" id="KW-0539">Nucleus</keyword>
<feature type="region of interest" description="Disordered" evidence="5">
    <location>
        <begin position="1"/>
        <end position="40"/>
    </location>
</feature>
<dbReference type="InterPro" id="IPR013272">
    <property type="entry name" value="Vps72/YL1_C"/>
</dbReference>
<organism evidence="7 8">
    <name type="scientific">Umbelopsis vinacea</name>
    <dbReference type="NCBI Taxonomy" id="44442"/>
    <lineage>
        <taxon>Eukaryota</taxon>
        <taxon>Fungi</taxon>
        <taxon>Fungi incertae sedis</taxon>
        <taxon>Mucoromycota</taxon>
        <taxon>Mucoromycotina</taxon>
        <taxon>Umbelopsidomycetes</taxon>
        <taxon>Umbelopsidales</taxon>
        <taxon>Umbelopsidaceae</taxon>
        <taxon>Umbelopsis</taxon>
    </lineage>
</organism>
<keyword evidence="3" id="KW-0804">Transcription</keyword>
<feature type="non-terminal residue" evidence="7">
    <location>
        <position position="1"/>
    </location>
</feature>
<feature type="compositionally biased region" description="Polar residues" evidence="5">
    <location>
        <begin position="16"/>
        <end position="40"/>
    </location>
</feature>
<dbReference type="EMBL" id="JAEPRA010000006">
    <property type="protein sequence ID" value="KAG2183836.1"/>
    <property type="molecule type" value="Genomic_DNA"/>
</dbReference>
<dbReference type="PANTHER" id="PTHR31200:SF1">
    <property type="entry name" value="INO80 COMPLEX SUBUNIT C"/>
    <property type="match status" value="1"/>
</dbReference>
<comment type="subcellular location">
    <subcellularLocation>
        <location evidence="1">Nucleus</location>
    </subcellularLocation>
</comment>
<evidence type="ECO:0000256" key="2">
    <source>
        <dbReference type="ARBA" id="ARBA00023015"/>
    </source>
</evidence>
<dbReference type="GO" id="GO:0006338">
    <property type="term" value="P:chromatin remodeling"/>
    <property type="evidence" value="ECO:0007669"/>
    <property type="project" value="InterPro"/>
</dbReference>
<keyword evidence="2" id="KW-0805">Transcription regulation</keyword>
<dbReference type="OrthoDB" id="49520at2759"/>
<dbReference type="GO" id="GO:0031011">
    <property type="term" value="C:Ino80 complex"/>
    <property type="evidence" value="ECO:0007669"/>
    <property type="project" value="InterPro"/>
</dbReference>
<dbReference type="Proteomes" id="UP000612746">
    <property type="component" value="Unassembled WGS sequence"/>
</dbReference>
<sequence>APKRNTRRAAVATPSRGKTASVTPSIQESSSRSTTPQSVDSFSVQQMNLLQVPRPFKNKNYSAPKKARSLKQLLAQEKQPDFDVDLPTYQNIESPPSIRPTKKYCDITGLDAKYTDPKTGLRYHNAEVYQFIKGLGVSSVQAYLGSRNAAVVLK</sequence>
<dbReference type="InterPro" id="IPR029525">
    <property type="entry name" value="INO80C/Ies6"/>
</dbReference>
<keyword evidence="8" id="KW-1185">Reference proteome</keyword>
<gene>
    <name evidence="7" type="ORF">INT44_008847</name>
</gene>
<evidence type="ECO:0000256" key="4">
    <source>
        <dbReference type="ARBA" id="ARBA00023242"/>
    </source>
</evidence>
<name>A0A8H7Q117_9FUNG</name>
<dbReference type="Pfam" id="PF08265">
    <property type="entry name" value="YL1_C"/>
    <property type="match status" value="1"/>
</dbReference>
<evidence type="ECO:0000313" key="8">
    <source>
        <dbReference type="Proteomes" id="UP000612746"/>
    </source>
</evidence>
<evidence type="ECO:0000313" key="7">
    <source>
        <dbReference type="EMBL" id="KAG2183836.1"/>
    </source>
</evidence>
<evidence type="ECO:0000259" key="6">
    <source>
        <dbReference type="SMART" id="SM00993"/>
    </source>
</evidence>
<dbReference type="PANTHER" id="PTHR31200">
    <property type="entry name" value="INO80 COMPLEX SUBUNIT C"/>
    <property type="match status" value="1"/>
</dbReference>
<evidence type="ECO:0000256" key="3">
    <source>
        <dbReference type="ARBA" id="ARBA00023163"/>
    </source>
</evidence>
<proteinExistence type="predicted"/>
<comment type="caution">
    <text evidence="7">The sequence shown here is derived from an EMBL/GenBank/DDBJ whole genome shotgun (WGS) entry which is preliminary data.</text>
</comment>
<dbReference type="SMART" id="SM00993">
    <property type="entry name" value="YL1_C"/>
    <property type="match status" value="1"/>
</dbReference>
<protein>
    <recommendedName>
        <fullName evidence="6">Vps72/YL1 C-terminal domain-containing protein</fullName>
    </recommendedName>
</protein>
<reference evidence="7" key="1">
    <citation type="submission" date="2020-12" db="EMBL/GenBank/DDBJ databases">
        <title>Metabolic potential, ecology and presence of endohyphal bacteria is reflected in genomic diversity of Mucoromycotina.</title>
        <authorList>
            <person name="Muszewska A."/>
            <person name="Okrasinska A."/>
            <person name="Steczkiewicz K."/>
            <person name="Drgas O."/>
            <person name="Orlowska M."/>
            <person name="Perlinska-Lenart U."/>
            <person name="Aleksandrzak-Piekarczyk T."/>
            <person name="Szatraj K."/>
            <person name="Zielenkiewicz U."/>
            <person name="Pilsyk S."/>
            <person name="Malc E."/>
            <person name="Mieczkowski P."/>
            <person name="Kruszewska J.S."/>
            <person name="Biernat P."/>
            <person name="Pawlowska J."/>
        </authorList>
    </citation>
    <scope>NUCLEOTIDE SEQUENCE</scope>
    <source>
        <strain evidence="7">WA0000051536</strain>
    </source>
</reference>
<feature type="domain" description="Vps72/YL1 C-terminal" evidence="6">
    <location>
        <begin position="103"/>
        <end position="132"/>
    </location>
</feature>